<comment type="function">
    <text evidence="8">This protein is part of the stalk that links CF(0) to CF(1). It either transmits conformational changes from CF(0) to CF(1) or is implicated in proton conduction.</text>
</comment>
<dbReference type="InterPro" id="IPR020781">
    <property type="entry name" value="ATPase_OSCP/d_CS"/>
</dbReference>
<dbReference type="NCBIfam" id="TIGR01145">
    <property type="entry name" value="ATP_synt_delta"/>
    <property type="match status" value="1"/>
</dbReference>
<dbReference type="PATRIC" id="fig|465721.4.peg.3254"/>
<protein>
    <recommendedName>
        <fullName evidence="8">ATP synthase subunit delta</fullName>
    </recommendedName>
    <alternativeName>
        <fullName evidence="8">ATP synthase F(1) sector subunit delta</fullName>
    </alternativeName>
    <alternativeName>
        <fullName evidence="8">F-type ATPase subunit delta</fullName>
        <shortName evidence="8">F-ATPase subunit delta</shortName>
    </alternativeName>
</protein>
<dbReference type="GO" id="GO:0046933">
    <property type="term" value="F:proton-transporting ATP synthase activity, rotational mechanism"/>
    <property type="evidence" value="ECO:0007669"/>
    <property type="project" value="UniProtKB-UniRule"/>
</dbReference>
<proteinExistence type="inferred from homology"/>
<evidence type="ECO:0000256" key="1">
    <source>
        <dbReference type="ARBA" id="ARBA00004370"/>
    </source>
</evidence>
<keyword evidence="7 8" id="KW-0066">ATP synthesis</keyword>
<evidence type="ECO:0000256" key="6">
    <source>
        <dbReference type="ARBA" id="ARBA00023196"/>
    </source>
</evidence>
<name>A0A127FDH0_STEDE</name>
<dbReference type="PANTHER" id="PTHR11910">
    <property type="entry name" value="ATP SYNTHASE DELTA CHAIN"/>
    <property type="match status" value="1"/>
</dbReference>
<dbReference type="InterPro" id="IPR000711">
    <property type="entry name" value="ATPase_OSCP/dsu"/>
</dbReference>
<organism evidence="9 10">
    <name type="scientific">Steroidobacter denitrificans</name>
    <dbReference type="NCBI Taxonomy" id="465721"/>
    <lineage>
        <taxon>Bacteria</taxon>
        <taxon>Pseudomonadati</taxon>
        <taxon>Pseudomonadota</taxon>
        <taxon>Gammaproteobacteria</taxon>
        <taxon>Steroidobacterales</taxon>
        <taxon>Steroidobacteraceae</taxon>
        <taxon>Steroidobacter</taxon>
    </lineage>
</organism>
<reference evidence="9 10" key="1">
    <citation type="submission" date="2015-06" db="EMBL/GenBank/DDBJ databases">
        <title>A Comprehensive Approach to Explore the Metabolic and Phylogenetic Diversity of Bacterial Steroid Degradation in the Environment: Testosterone as an Example.</title>
        <authorList>
            <person name="Yang F.-C."/>
            <person name="Chen Y.-L."/>
            <person name="Yu C.-P."/>
            <person name="Tang S.-L."/>
            <person name="Wang P.-H."/>
            <person name="Ismail W."/>
            <person name="Wang C.-H."/>
            <person name="Yang C.-Y."/>
            <person name="Chiang Y.-R."/>
        </authorList>
    </citation>
    <scope>NUCLEOTIDE SEQUENCE [LARGE SCALE GENOMIC DNA]</scope>
    <source>
        <strain evidence="9 10">DSM 18526</strain>
    </source>
</reference>
<gene>
    <name evidence="8" type="primary">atpH</name>
    <name evidence="9" type="ORF">ACG33_15225</name>
</gene>
<dbReference type="AlphaFoldDB" id="A0A127FDH0"/>
<dbReference type="PROSITE" id="PS00389">
    <property type="entry name" value="ATPASE_DELTA"/>
    <property type="match status" value="1"/>
</dbReference>
<evidence type="ECO:0000256" key="5">
    <source>
        <dbReference type="ARBA" id="ARBA00023136"/>
    </source>
</evidence>
<dbReference type="GO" id="GO:0005886">
    <property type="term" value="C:plasma membrane"/>
    <property type="evidence" value="ECO:0007669"/>
    <property type="project" value="UniProtKB-SubCell"/>
</dbReference>
<sequence>MAEKVTIARPYAKAAFEFAREHGALARWSDFLANASAIVTDDRVAKLLLSPRVMPADLVEVIAGVCADSSGESPDKSANETLDEPMSNFLETLAHNRRLALLPQVAAIFETLRADVENIADVQVTSAMVLDDVQRTRLRDALAKRLKREVRLHVDIDPSLIGGAIVRCGDFVIDGSLKARLQRLATELTH</sequence>
<evidence type="ECO:0000256" key="4">
    <source>
        <dbReference type="ARBA" id="ARBA00023065"/>
    </source>
</evidence>
<dbReference type="Pfam" id="PF00213">
    <property type="entry name" value="OSCP"/>
    <property type="match status" value="1"/>
</dbReference>
<accession>A0A127FDH0</accession>
<keyword evidence="6 8" id="KW-0139">CF(1)</keyword>
<evidence type="ECO:0000313" key="9">
    <source>
        <dbReference type="EMBL" id="AMN48424.1"/>
    </source>
</evidence>
<dbReference type="STRING" id="465721.ACG33_15225"/>
<evidence type="ECO:0000256" key="8">
    <source>
        <dbReference type="HAMAP-Rule" id="MF_01416"/>
    </source>
</evidence>
<dbReference type="SUPFAM" id="SSF47928">
    <property type="entry name" value="N-terminal domain of the delta subunit of the F1F0-ATP synthase"/>
    <property type="match status" value="1"/>
</dbReference>
<dbReference type="RefSeq" id="WP_066922481.1">
    <property type="nucleotide sequence ID" value="NZ_CP011971.1"/>
</dbReference>
<dbReference type="Proteomes" id="UP000070250">
    <property type="component" value="Chromosome"/>
</dbReference>
<keyword evidence="8" id="KW-1003">Cell membrane</keyword>
<dbReference type="NCBIfam" id="NF004402">
    <property type="entry name" value="PRK05758.2-2"/>
    <property type="match status" value="1"/>
</dbReference>
<dbReference type="OrthoDB" id="9816221at2"/>
<evidence type="ECO:0000313" key="10">
    <source>
        <dbReference type="Proteomes" id="UP000070250"/>
    </source>
</evidence>
<evidence type="ECO:0000256" key="2">
    <source>
        <dbReference type="ARBA" id="ARBA00022448"/>
    </source>
</evidence>
<dbReference type="HAMAP" id="MF_01416">
    <property type="entry name" value="ATP_synth_delta_bact"/>
    <property type="match status" value="1"/>
</dbReference>
<dbReference type="KEGG" id="sdf:ACG33_15225"/>
<keyword evidence="10" id="KW-1185">Reference proteome</keyword>
<keyword evidence="4 8" id="KW-0406">Ion transport</keyword>
<dbReference type="GO" id="GO:0045259">
    <property type="term" value="C:proton-transporting ATP synthase complex"/>
    <property type="evidence" value="ECO:0007669"/>
    <property type="project" value="UniProtKB-KW"/>
</dbReference>
<evidence type="ECO:0000256" key="7">
    <source>
        <dbReference type="ARBA" id="ARBA00023310"/>
    </source>
</evidence>
<comment type="similarity">
    <text evidence="8">Belongs to the ATPase delta chain family.</text>
</comment>
<dbReference type="Gene3D" id="1.10.520.20">
    <property type="entry name" value="N-terminal domain of the delta subunit of the F1F0-ATP synthase"/>
    <property type="match status" value="1"/>
</dbReference>
<keyword evidence="2 8" id="KW-0813">Transport</keyword>
<comment type="subcellular location">
    <subcellularLocation>
        <location evidence="8">Cell membrane</location>
        <topology evidence="8">Peripheral membrane protein</topology>
    </subcellularLocation>
    <subcellularLocation>
        <location evidence="1">Membrane</location>
    </subcellularLocation>
</comment>
<comment type="function">
    <text evidence="8">F(1)F(0) ATP synthase produces ATP from ADP in the presence of a proton or sodium gradient. F-type ATPases consist of two structural domains, F(1) containing the extramembraneous catalytic core and F(0) containing the membrane proton channel, linked together by a central stalk and a peripheral stalk. During catalysis, ATP synthesis in the catalytic domain of F(1) is coupled via a rotary mechanism of the central stalk subunits to proton translocation.</text>
</comment>
<dbReference type="EMBL" id="CP011971">
    <property type="protein sequence ID" value="AMN48424.1"/>
    <property type="molecule type" value="Genomic_DNA"/>
</dbReference>
<dbReference type="PRINTS" id="PR00125">
    <property type="entry name" value="ATPASEDELTA"/>
</dbReference>
<dbReference type="InterPro" id="IPR026015">
    <property type="entry name" value="ATP_synth_OSCP/delta_N_sf"/>
</dbReference>
<keyword evidence="5 8" id="KW-0472">Membrane</keyword>
<keyword evidence="3 8" id="KW-0375">Hydrogen ion transport</keyword>
<evidence type="ECO:0000256" key="3">
    <source>
        <dbReference type="ARBA" id="ARBA00022781"/>
    </source>
</evidence>